<dbReference type="PANTHER" id="PTHR35333">
    <property type="entry name" value="BETA-LACTAMASE"/>
    <property type="match status" value="1"/>
</dbReference>
<dbReference type="AlphaFoldDB" id="A0A2X0J1M5"/>
<feature type="domain" description="Beta-lactamase class A catalytic" evidence="3">
    <location>
        <begin position="109"/>
        <end position="246"/>
    </location>
</feature>
<dbReference type="InterPro" id="IPR012338">
    <property type="entry name" value="Beta-lactam/transpept-like"/>
</dbReference>
<dbReference type="Gene3D" id="3.40.710.10">
    <property type="entry name" value="DD-peptidase/beta-lactamase superfamily"/>
    <property type="match status" value="1"/>
</dbReference>
<evidence type="ECO:0000313" key="5">
    <source>
        <dbReference type="Proteomes" id="UP000248889"/>
    </source>
</evidence>
<dbReference type="InterPro" id="IPR000871">
    <property type="entry name" value="Beta-lactam_class-A"/>
</dbReference>
<dbReference type="GO" id="GO:0030655">
    <property type="term" value="P:beta-lactam antibiotic catabolic process"/>
    <property type="evidence" value="ECO:0007669"/>
    <property type="project" value="InterPro"/>
</dbReference>
<keyword evidence="2" id="KW-0732">Signal</keyword>
<feature type="compositionally biased region" description="Polar residues" evidence="1">
    <location>
        <begin position="300"/>
        <end position="311"/>
    </location>
</feature>
<dbReference type="PANTHER" id="PTHR35333:SF3">
    <property type="entry name" value="BETA-LACTAMASE-TYPE TRANSPEPTIDASE FOLD CONTAINING PROTEIN"/>
    <property type="match status" value="1"/>
</dbReference>
<evidence type="ECO:0000256" key="2">
    <source>
        <dbReference type="SAM" id="SignalP"/>
    </source>
</evidence>
<dbReference type="OrthoDB" id="5243140at2"/>
<keyword evidence="5" id="KW-1185">Reference proteome</keyword>
<dbReference type="InterPro" id="IPR045155">
    <property type="entry name" value="Beta-lactam_cat"/>
</dbReference>
<dbReference type="Proteomes" id="UP000248889">
    <property type="component" value="Unassembled WGS sequence"/>
</dbReference>
<dbReference type="SUPFAM" id="SSF56601">
    <property type="entry name" value="beta-lactamase/transpeptidase-like"/>
    <property type="match status" value="1"/>
</dbReference>
<name>A0A2X0J1M5_9ACTN</name>
<reference evidence="4 5" key="1">
    <citation type="submission" date="2018-06" db="EMBL/GenBank/DDBJ databases">
        <title>Streptacidiphilus pinicola sp. nov., isolated from pine grove soil.</title>
        <authorList>
            <person name="Roh S.G."/>
            <person name="Park S."/>
            <person name="Kim M.-K."/>
            <person name="Yun B.-R."/>
            <person name="Park J."/>
            <person name="Kim M.J."/>
            <person name="Kim Y.S."/>
            <person name="Kim S.B."/>
        </authorList>
    </citation>
    <scope>NUCLEOTIDE SEQUENCE [LARGE SCALE GENOMIC DNA]</scope>
    <source>
        <strain evidence="4 5">MMS16-CNU450</strain>
    </source>
</reference>
<feature type="region of interest" description="Disordered" evidence="1">
    <location>
        <begin position="283"/>
        <end position="311"/>
    </location>
</feature>
<dbReference type="EMBL" id="QKYN01000169">
    <property type="protein sequence ID" value="RAG81268.1"/>
    <property type="molecule type" value="Genomic_DNA"/>
</dbReference>
<gene>
    <name evidence="4" type="ORF">DN069_33795</name>
</gene>
<feature type="chain" id="PRO_5016153486" description="Beta-lactamase class A catalytic domain-containing protein" evidence="2">
    <location>
        <begin position="25"/>
        <end position="311"/>
    </location>
</feature>
<dbReference type="Pfam" id="PF13354">
    <property type="entry name" value="Beta-lactamase2"/>
    <property type="match status" value="1"/>
</dbReference>
<proteinExistence type="predicted"/>
<evidence type="ECO:0000313" key="4">
    <source>
        <dbReference type="EMBL" id="RAG81268.1"/>
    </source>
</evidence>
<evidence type="ECO:0000259" key="3">
    <source>
        <dbReference type="Pfam" id="PF13354"/>
    </source>
</evidence>
<protein>
    <recommendedName>
        <fullName evidence="3">Beta-lactamase class A catalytic domain-containing protein</fullName>
    </recommendedName>
</protein>
<comment type="caution">
    <text evidence="4">The sequence shown here is derived from an EMBL/GenBank/DDBJ whole genome shotgun (WGS) entry which is preliminary data.</text>
</comment>
<organism evidence="4 5">
    <name type="scientific">Streptacidiphilus pinicola</name>
    <dbReference type="NCBI Taxonomy" id="2219663"/>
    <lineage>
        <taxon>Bacteria</taxon>
        <taxon>Bacillati</taxon>
        <taxon>Actinomycetota</taxon>
        <taxon>Actinomycetes</taxon>
        <taxon>Kitasatosporales</taxon>
        <taxon>Streptomycetaceae</taxon>
        <taxon>Streptacidiphilus</taxon>
    </lineage>
</organism>
<accession>A0A2X0J1M5</accession>
<evidence type="ECO:0000256" key="1">
    <source>
        <dbReference type="SAM" id="MobiDB-lite"/>
    </source>
</evidence>
<sequence length="311" mass="33178">MAGGLGAVAVAALAPLGIAQPAAAATTPICTSSSHPALAAKLSRDIKSALSGRTDTYALAVSDPRTGVTCSLHAYHQFDSASVVKATIMATVLWKEKGKYLTQFELDNLHPMIESSDNTAATNLWNYLGTAEINAFLKKAGMTNTVLGSGGYWGLTQITARDEMRLLDVLTDRTDVLTPSAKSFAQSLMAHVETDQRWGTPYGTPKGVTAHVKNGWLQRTATLDWRVNSLGIFNGSGRDYRMVVLTDHESTEGYGITTIERVALQVHRDLGMYGFKAAVAPRVGAEQPQPGSDAPRVETSDGSPQPGSVRD</sequence>
<feature type="signal peptide" evidence="2">
    <location>
        <begin position="1"/>
        <end position="24"/>
    </location>
</feature>
<dbReference type="GO" id="GO:0046677">
    <property type="term" value="P:response to antibiotic"/>
    <property type="evidence" value="ECO:0007669"/>
    <property type="project" value="InterPro"/>
</dbReference>
<dbReference type="GO" id="GO:0008800">
    <property type="term" value="F:beta-lactamase activity"/>
    <property type="evidence" value="ECO:0007669"/>
    <property type="project" value="InterPro"/>
</dbReference>